<evidence type="ECO:0000313" key="3">
    <source>
        <dbReference type="Proteomes" id="UP001139199"/>
    </source>
</evidence>
<name>A0A9X1L1X7_9FLAO</name>
<reference evidence="2" key="1">
    <citation type="submission" date="2021-10" db="EMBL/GenBank/DDBJ databases">
        <title>Tamlana sargassums sp. nov., and Tamlana laminarinivorans sp. nov., two new bacteria isolated from the brown alga.</title>
        <authorList>
            <person name="Li J."/>
        </authorList>
    </citation>
    <scope>NUCLEOTIDE SEQUENCE</scope>
    <source>
        <strain evidence="2">PT2-4</strain>
    </source>
</reference>
<comment type="caution">
    <text evidence="2">The sequence shown here is derived from an EMBL/GenBank/DDBJ whole genome shotgun (WGS) entry which is preliminary data.</text>
</comment>
<dbReference type="InterPro" id="IPR018891">
    <property type="entry name" value="AIPR_C"/>
</dbReference>
<organism evidence="2 3">
    <name type="scientific">Neotamlana laminarinivorans</name>
    <dbReference type="NCBI Taxonomy" id="2883124"/>
    <lineage>
        <taxon>Bacteria</taxon>
        <taxon>Pseudomonadati</taxon>
        <taxon>Bacteroidota</taxon>
        <taxon>Flavobacteriia</taxon>
        <taxon>Flavobacteriales</taxon>
        <taxon>Flavobacteriaceae</taxon>
        <taxon>Neotamlana</taxon>
    </lineage>
</organism>
<evidence type="ECO:0000313" key="2">
    <source>
        <dbReference type="EMBL" id="MCB4799213.1"/>
    </source>
</evidence>
<evidence type="ECO:0000259" key="1">
    <source>
        <dbReference type="Pfam" id="PF10592"/>
    </source>
</evidence>
<protein>
    <submittedName>
        <fullName evidence="2">AIPR family protein</fullName>
    </submittedName>
</protein>
<proteinExistence type="predicted"/>
<dbReference type="EMBL" id="JAJAPW010000004">
    <property type="protein sequence ID" value="MCB4799213.1"/>
    <property type="molecule type" value="Genomic_DNA"/>
</dbReference>
<accession>A0A9X1L1X7</accession>
<dbReference type="RefSeq" id="WP_226543725.1">
    <property type="nucleotide sequence ID" value="NZ_JAJAPW010000004.1"/>
</dbReference>
<dbReference type="Proteomes" id="UP001139199">
    <property type="component" value="Unassembled WGS sequence"/>
</dbReference>
<sequence>MHIILKKNIEAIQKEFDFDKSDSKLFELFCNFCIVSKSYLGRFNPDIVTTNEDDASIDGLCFIIDGELITTKEDAEQLFDTHKSNLEAKLILTQIKSGEKFAKDDIANFNIGVKDFLSLEPKLPNGELNKEMLEVFNVVLNNLKKVKNKLPSIEVYYCTSGTYNNEREIKASFEIIEREIEITELFSNVIVVPIGRSELTKLWNSITETNEAKLKLIEFFGMPPMPNIPQSYVALVNAKEFVDKVLRDESGNIKNEVFEENIRAFLGSTPVNKKISETLYNQNKRKLFSVLNNGITIVTPELTLTPNSKEIDLINYQIINGCQTSNTLFENYTHLDDNTNVVVKCIESSNEHNITDIISATNSQTIISNEAFYSLKEKTKLVQKYFEIKNSELTRDYHLYFERRENEYKNKDYQQSRIFDIKLICRAYNAMFLNQPFNSARYVSQIFKIQKDNLFKENDQEALYYTSALTLYRFNNLVNIKKHNSHKYVLLRWHILELFKIIAHKKFEEIKPNSKKANSYCDSIIKKLNSKNRDYEQIFKHCYKVIDLLPFPSKDVLKRAKYNQELLEIAKEYVKKL</sequence>
<gene>
    <name evidence="2" type="ORF">LG649_10170</name>
</gene>
<dbReference type="Pfam" id="PF10592">
    <property type="entry name" value="AIPR"/>
    <property type="match status" value="1"/>
</dbReference>
<dbReference type="AlphaFoldDB" id="A0A9X1L1X7"/>
<feature type="domain" description="Abortive phage infection protein C-terminal" evidence="1">
    <location>
        <begin position="258"/>
        <end position="528"/>
    </location>
</feature>
<keyword evidence="3" id="KW-1185">Reference proteome</keyword>